<name>A0A1G2USF4_9BACT</name>
<dbReference type="Gene3D" id="3.30.1620.10">
    <property type="entry name" value="b-12 dependent (class ii) ribonucleotide reductase, Chain A, Domain 2"/>
    <property type="match status" value="1"/>
</dbReference>
<keyword evidence="5" id="KW-0560">Oxidoreductase</keyword>
<evidence type="ECO:0000259" key="8">
    <source>
        <dbReference type="PROSITE" id="PS51161"/>
    </source>
</evidence>
<reference evidence="9 10" key="1">
    <citation type="journal article" date="2016" name="Nat. Commun.">
        <title>Thousands of microbial genomes shed light on interconnected biogeochemical processes in an aquifer system.</title>
        <authorList>
            <person name="Anantharaman K."/>
            <person name="Brown C.T."/>
            <person name="Hug L.A."/>
            <person name="Sharon I."/>
            <person name="Castelle C.J."/>
            <person name="Probst A.J."/>
            <person name="Thomas B.C."/>
            <person name="Singh A."/>
            <person name="Wilkins M.J."/>
            <person name="Karaoz U."/>
            <person name="Brodie E.L."/>
            <person name="Williams K.H."/>
            <person name="Hubbard S.S."/>
            <person name="Banfield J.F."/>
        </authorList>
    </citation>
    <scope>NUCLEOTIDE SEQUENCE [LARGE SCALE GENOMIC DNA]</scope>
</reference>
<feature type="domain" description="ATP-cone" evidence="8">
    <location>
        <begin position="19"/>
        <end position="114"/>
    </location>
</feature>
<evidence type="ECO:0000256" key="2">
    <source>
        <dbReference type="ARBA" id="ARBA00022628"/>
    </source>
</evidence>
<dbReference type="GO" id="GO:0031419">
    <property type="term" value="F:cobalamin binding"/>
    <property type="evidence" value="ECO:0007669"/>
    <property type="project" value="UniProtKB-KW"/>
</dbReference>
<dbReference type="Gene3D" id="3.20.70.20">
    <property type="match status" value="2"/>
</dbReference>
<evidence type="ECO:0000313" key="9">
    <source>
        <dbReference type="EMBL" id="OHB12319.1"/>
    </source>
</evidence>
<evidence type="ECO:0000256" key="7">
    <source>
        <dbReference type="PROSITE-ProRule" id="PRU00492"/>
    </source>
</evidence>
<evidence type="ECO:0000256" key="6">
    <source>
        <dbReference type="ARBA" id="ARBA00023285"/>
    </source>
</evidence>
<dbReference type="EMBL" id="MHWS01000011">
    <property type="protein sequence ID" value="OHB12319.1"/>
    <property type="molecule type" value="Genomic_DNA"/>
</dbReference>
<evidence type="ECO:0000256" key="4">
    <source>
        <dbReference type="ARBA" id="ARBA00022840"/>
    </source>
</evidence>
<gene>
    <name evidence="9" type="ORF">A3G46_01930</name>
</gene>
<keyword evidence="4 7" id="KW-0067">ATP-binding</keyword>
<dbReference type="PANTHER" id="PTHR43371">
    <property type="entry name" value="VITAMIN B12-DEPENDENT RIBONUCLEOTIDE REDUCTASE"/>
    <property type="match status" value="1"/>
</dbReference>
<dbReference type="AlphaFoldDB" id="A0A1G2USF4"/>
<protein>
    <submittedName>
        <fullName evidence="9">Ribonucleoside-triphosphate reductase</fullName>
    </submittedName>
</protein>
<evidence type="ECO:0000313" key="10">
    <source>
        <dbReference type="Proteomes" id="UP000177276"/>
    </source>
</evidence>
<dbReference type="PROSITE" id="PS51161">
    <property type="entry name" value="ATP_CONE"/>
    <property type="match status" value="1"/>
</dbReference>
<dbReference type="PANTHER" id="PTHR43371:SF1">
    <property type="entry name" value="RIBONUCLEOSIDE-DIPHOSPHATE REDUCTASE"/>
    <property type="match status" value="1"/>
</dbReference>
<dbReference type="SUPFAM" id="SSF51998">
    <property type="entry name" value="PFL-like glycyl radical enzymes"/>
    <property type="match status" value="1"/>
</dbReference>
<accession>A0A1G2USF4</accession>
<dbReference type="Proteomes" id="UP000177276">
    <property type="component" value="Unassembled WGS sequence"/>
</dbReference>
<keyword evidence="2" id="KW-0846">Cobalamin</keyword>
<dbReference type="InterPro" id="IPR005144">
    <property type="entry name" value="ATP-cone_dom"/>
</dbReference>
<comment type="cofactor">
    <cofactor evidence="1">
        <name>adenosylcob(III)alamin</name>
        <dbReference type="ChEBI" id="CHEBI:18408"/>
    </cofactor>
</comment>
<dbReference type="InterPro" id="IPR050862">
    <property type="entry name" value="RdRp_reductase_class-2"/>
</dbReference>
<evidence type="ECO:0000256" key="5">
    <source>
        <dbReference type="ARBA" id="ARBA00023002"/>
    </source>
</evidence>
<comment type="caution">
    <text evidence="9">The sequence shown here is derived from an EMBL/GenBank/DDBJ whole genome shotgun (WGS) entry which is preliminary data.</text>
</comment>
<sequence>MPQKIKKTSKKSVIENLIKKIQKRDGSIVPFDFERIVTAINKAMMVSKEGSEAEARKVAQKVMSDLVRINKKFKNFIPSVEGIQDTVERKLMFSKYVNTAKSYILYRQERTRIREQSMIVPEEVKKKMVESSKYFKTPYQEFIFFQFYSKWREELGRRETWTEAIDRFMDYMKENMGSKLTVAEYSEIREAILRQDVCPSMRLLWSSGKAARRTNVCAYNCAYIAPTSWRDLSEIMYVSMCGAGCGFSVEPENVGKFPQIQKQTGEMAPKIVIEDDKIGWCEGFVKACEVWEQGKDVEIDYSLIRPAGAKLGTMGGRASGPGVLQDLMKFTKRKILARQGRRLTTLDLHDVICEIGLIVDAGGMRRSALISLSAFDDHDMRDAKKGNFWQTEGQRSMANNSAVYEVKPSAEEFLQEWTALVTSHAGERGIFNRAGLQAQVPKRRWEVIKNAKQVGMNPCGEIYLQSKQFCNLTSIVVRPHDDMENLKNKMRLATILGTYQATLTNFEYLSKEWKENCEKEQLLGVSITGYYDNKIVRDDKNLQILRNESIKINKKYAKKFGVNESTSITCVKPHGNSGQLLGVGSGMHTWYSKYYIRRVRISINDPLLQLVKDQGVPALPEVGYSTSNASKMVLEFPCKAPEGALTNKDVTALEMLKEWERLKRNFTEHNPSVTVYVGDEEWTSVADFVYRNWDIMGGLSFLPRDNHVYQLAPYEEITKEEYERRLKSINHLDFSRLVLYEKSDQTIGAKELACVGGVCEIDYIVDSA</sequence>
<evidence type="ECO:0000256" key="3">
    <source>
        <dbReference type="ARBA" id="ARBA00022741"/>
    </source>
</evidence>
<proteinExistence type="predicted"/>
<keyword evidence="6" id="KW-0170">Cobalt</keyword>
<organism evidence="9 10">
    <name type="scientific">Candidatus Zambryskibacteria bacterium RIFCSPLOWO2_12_FULL_39_16</name>
    <dbReference type="NCBI Taxonomy" id="1802775"/>
    <lineage>
        <taxon>Bacteria</taxon>
        <taxon>Candidatus Zambryskiibacteriota</taxon>
    </lineage>
</organism>
<dbReference type="GO" id="GO:0004748">
    <property type="term" value="F:ribonucleoside-diphosphate reductase activity, thioredoxin disulfide as acceptor"/>
    <property type="evidence" value="ECO:0007669"/>
    <property type="project" value="TreeGrafter"/>
</dbReference>
<dbReference type="Pfam" id="PF03477">
    <property type="entry name" value="ATP-cone"/>
    <property type="match status" value="1"/>
</dbReference>
<keyword evidence="3 7" id="KW-0547">Nucleotide-binding</keyword>
<dbReference type="Gene3D" id="3.90.1390.10">
    <property type="entry name" value="b-12 dependent (class ii) ribonucleotide reductase, chain A, domain 3"/>
    <property type="match status" value="1"/>
</dbReference>
<dbReference type="GO" id="GO:0005524">
    <property type="term" value="F:ATP binding"/>
    <property type="evidence" value="ECO:0007669"/>
    <property type="project" value="UniProtKB-UniRule"/>
</dbReference>
<evidence type="ECO:0000256" key="1">
    <source>
        <dbReference type="ARBA" id="ARBA00001922"/>
    </source>
</evidence>